<dbReference type="PANTHER" id="PTHR21666:SF289">
    <property type="entry name" value="L-ALA--D-GLU ENDOPEPTIDASE"/>
    <property type="match status" value="1"/>
</dbReference>
<dbReference type="InterPro" id="IPR011055">
    <property type="entry name" value="Dup_hybrid_motif"/>
</dbReference>
<dbReference type="Pfam" id="PF01551">
    <property type="entry name" value="Peptidase_M23"/>
    <property type="match status" value="1"/>
</dbReference>
<dbReference type="GO" id="GO:0004222">
    <property type="term" value="F:metalloendopeptidase activity"/>
    <property type="evidence" value="ECO:0007669"/>
    <property type="project" value="TreeGrafter"/>
</dbReference>
<dbReference type="SUPFAM" id="SSF51261">
    <property type="entry name" value="Duplicated hybrid motif"/>
    <property type="match status" value="1"/>
</dbReference>
<keyword evidence="5" id="KW-0378">Hydrolase</keyword>
<feature type="compositionally biased region" description="Basic and acidic residues" evidence="3">
    <location>
        <begin position="20"/>
        <end position="29"/>
    </location>
</feature>
<organism evidence="5 6">
    <name type="scientific">Knoellia remsis</name>
    <dbReference type="NCBI Taxonomy" id="407159"/>
    <lineage>
        <taxon>Bacteria</taxon>
        <taxon>Bacillati</taxon>
        <taxon>Actinomycetota</taxon>
        <taxon>Actinomycetes</taxon>
        <taxon>Micrococcales</taxon>
        <taxon>Intrasporangiaceae</taxon>
        <taxon>Knoellia</taxon>
    </lineage>
</organism>
<protein>
    <submittedName>
        <fullName evidence="5">Murein DD-endopeptidase MepM/ murein hydrolase activator NlpD</fullName>
    </submittedName>
</protein>
<evidence type="ECO:0000313" key="6">
    <source>
        <dbReference type="Proteomes" id="UP000237822"/>
    </source>
</evidence>
<keyword evidence="2" id="KW-0175">Coiled coil</keyword>
<accession>A0A2T0UY08</accession>
<keyword evidence="1" id="KW-0732">Signal</keyword>
<proteinExistence type="predicted"/>
<dbReference type="Gene3D" id="2.70.70.10">
    <property type="entry name" value="Glucose Permease (Domain IIA)"/>
    <property type="match status" value="1"/>
</dbReference>
<dbReference type="EMBL" id="PVTI01000003">
    <property type="protein sequence ID" value="PRY62819.1"/>
    <property type="molecule type" value="Genomic_DNA"/>
</dbReference>
<dbReference type="Proteomes" id="UP000237822">
    <property type="component" value="Unassembled WGS sequence"/>
</dbReference>
<comment type="caution">
    <text evidence="5">The sequence shown here is derived from an EMBL/GenBank/DDBJ whole genome shotgun (WGS) entry which is preliminary data.</text>
</comment>
<dbReference type="InterPro" id="IPR050570">
    <property type="entry name" value="Cell_wall_metabolism_enzyme"/>
</dbReference>
<feature type="compositionally biased region" description="Low complexity" evidence="3">
    <location>
        <begin position="297"/>
        <end position="309"/>
    </location>
</feature>
<gene>
    <name evidence="5" type="ORF">BCF74_10326</name>
</gene>
<evidence type="ECO:0000256" key="1">
    <source>
        <dbReference type="ARBA" id="ARBA00022729"/>
    </source>
</evidence>
<feature type="region of interest" description="Disordered" evidence="3">
    <location>
        <begin position="1"/>
        <end position="29"/>
    </location>
</feature>
<dbReference type="InterPro" id="IPR016047">
    <property type="entry name" value="M23ase_b-sheet_dom"/>
</dbReference>
<sequence length="437" mass="46138">MLLSLAVVAPTSAVQSADPDPSKQKKKVDAQVEQLKEDLHETNAQLAAAYTALKTTQGKLPGAQAALSQAQSAAARAENANAVAAQELEVAQANETKAQEELKATSTEISRSREQVAQFAAQIYQDQGFGELDMAMTSTSPQQFADRIALIGTVMDLQSRSIEELATSRASLTAQEDRLSALRADSERAKRKAESTLAAANAARDKASAAKAALDQLAAQQTTQAAAVQSQQAAEKARLAGMQAEQSRLSAVIKARAAEALRRAKIRAEANRKAKAAAAARAAAAAAASRKNRDSGSSKPPASSSSGGPLSPPTTVGWISSEYGMRFHPIFREWRLHSGRDYAAPCGTPLKAAADGVVIESGDRGGYGNRVVIDHGVMGGVSLATTYNHMESIKVWGGRVKRGQTVGYVGTTGNSTGCHEHFEVYEDGEFTDPRNYL</sequence>
<evidence type="ECO:0000313" key="5">
    <source>
        <dbReference type="EMBL" id="PRY62819.1"/>
    </source>
</evidence>
<evidence type="ECO:0000256" key="3">
    <source>
        <dbReference type="SAM" id="MobiDB-lite"/>
    </source>
</evidence>
<evidence type="ECO:0000256" key="2">
    <source>
        <dbReference type="SAM" id="Coils"/>
    </source>
</evidence>
<name>A0A2T0UY08_9MICO</name>
<dbReference type="AlphaFoldDB" id="A0A2T0UY08"/>
<keyword evidence="6" id="KW-1185">Reference proteome</keyword>
<reference evidence="5 6" key="1">
    <citation type="submission" date="2018-03" db="EMBL/GenBank/DDBJ databases">
        <title>Genomic Encyclopedia of Archaeal and Bacterial Type Strains, Phase II (KMG-II): from individual species to whole genera.</title>
        <authorList>
            <person name="Goeker M."/>
        </authorList>
    </citation>
    <scope>NUCLEOTIDE SEQUENCE [LARGE SCALE GENOMIC DNA]</scope>
    <source>
        <strain evidence="5 6">ATCC BAA-1496</strain>
    </source>
</reference>
<feature type="domain" description="M23ase beta-sheet core" evidence="4">
    <location>
        <begin position="336"/>
        <end position="433"/>
    </location>
</feature>
<feature type="region of interest" description="Disordered" evidence="3">
    <location>
        <begin position="285"/>
        <end position="313"/>
    </location>
</feature>
<dbReference type="CDD" id="cd12797">
    <property type="entry name" value="M23_peptidase"/>
    <property type="match status" value="1"/>
</dbReference>
<dbReference type="PANTHER" id="PTHR21666">
    <property type="entry name" value="PEPTIDASE-RELATED"/>
    <property type="match status" value="1"/>
</dbReference>
<feature type="coiled-coil region" evidence="2">
    <location>
        <begin position="172"/>
        <end position="220"/>
    </location>
</feature>
<evidence type="ECO:0000259" key="4">
    <source>
        <dbReference type="Pfam" id="PF01551"/>
    </source>
</evidence>